<feature type="transmembrane region" description="Helical" evidence="1">
    <location>
        <begin position="21"/>
        <end position="42"/>
    </location>
</feature>
<reference evidence="3" key="2">
    <citation type="submission" date="2018-07" db="EMBL/GenBank/DDBJ databases">
        <authorList>
            <consortium name="NCBI Pathogen Detection Project"/>
        </authorList>
    </citation>
    <scope>NUCLEOTIDE SEQUENCE</scope>
    <source>
        <strain evidence="3">232-84</strain>
        <strain evidence="2">973-77</strain>
    </source>
</reference>
<dbReference type="EMBL" id="DAAMGL010000005">
    <property type="protein sequence ID" value="HAC6565327.1"/>
    <property type="molecule type" value="Genomic_DNA"/>
</dbReference>
<feature type="transmembrane region" description="Helical" evidence="1">
    <location>
        <begin position="54"/>
        <end position="75"/>
    </location>
</feature>
<dbReference type="EMBL" id="DAAMGM010000006">
    <property type="protein sequence ID" value="HAC6574470.1"/>
    <property type="molecule type" value="Genomic_DNA"/>
</dbReference>
<comment type="caution">
    <text evidence="3">The sequence shown here is derived from an EMBL/GenBank/DDBJ whole genome shotgun (WGS) entry which is preliminary data.</text>
</comment>
<evidence type="ECO:0000313" key="3">
    <source>
        <dbReference type="EMBL" id="HAC6574470.1"/>
    </source>
</evidence>
<proteinExistence type="predicted"/>
<reference evidence="3" key="1">
    <citation type="journal article" date="2018" name="Genome Biol.">
        <title>SKESA: strategic k-mer extension for scrupulous assemblies.</title>
        <authorList>
            <person name="Souvorov A."/>
            <person name="Agarwala R."/>
            <person name="Lipman D.J."/>
        </authorList>
    </citation>
    <scope>NUCLEOTIDE SEQUENCE</scope>
    <source>
        <strain evidence="3">232-84</strain>
        <strain evidence="2">973-77</strain>
    </source>
</reference>
<sequence length="78" mass="8777">MDYVVFYKIRRRFTRRQRSGLTHALHGCLKCNLLPGAVIPHMTGSDENSHLNGLFFPLVWQFVVKFAASSGSLLLPGC</sequence>
<organism evidence="3">
    <name type="scientific">Salmonella enterica</name>
    <name type="common">Salmonella choleraesuis</name>
    <dbReference type="NCBI Taxonomy" id="28901"/>
    <lineage>
        <taxon>Bacteria</taxon>
        <taxon>Pseudomonadati</taxon>
        <taxon>Pseudomonadota</taxon>
        <taxon>Gammaproteobacteria</taxon>
        <taxon>Enterobacterales</taxon>
        <taxon>Enterobacteriaceae</taxon>
        <taxon>Salmonella</taxon>
    </lineage>
</organism>
<accession>A0A702EDY9</accession>
<keyword evidence="1" id="KW-1133">Transmembrane helix</keyword>
<protein>
    <submittedName>
        <fullName evidence="3">Uncharacterized protein</fullName>
    </submittedName>
</protein>
<dbReference type="AlphaFoldDB" id="A0A702EDY9"/>
<evidence type="ECO:0000313" key="2">
    <source>
        <dbReference type="EMBL" id="HAC6565327.1"/>
    </source>
</evidence>
<gene>
    <name evidence="3" type="ORF">G0B27_09460</name>
    <name evidence="2" type="ORF">G0B48_08945</name>
</gene>
<name>A0A702EDY9_SALER</name>
<keyword evidence="1" id="KW-0812">Transmembrane</keyword>
<evidence type="ECO:0000256" key="1">
    <source>
        <dbReference type="SAM" id="Phobius"/>
    </source>
</evidence>
<keyword evidence="1" id="KW-0472">Membrane</keyword>